<dbReference type="Gene3D" id="1.10.100.10">
    <property type="entry name" value="Insulin-like"/>
    <property type="match status" value="1"/>
</dbReference>
<reference evidence="6" key="2">
    <citation type="submission" date="2025-04" db="UniProtKB">
        <authorList>
            <consortium name="RefSeq"/>
        </authorList>
    </citation>
    <scope>IDENTIFICATION</scope>
    <source>
        <strain evidence="6">Aabys</strain>
    </source>
</reference>
<dbReference type="EnsemblMetazoa" id="MDOA008485-RA">
    <property type="protein sequence ID" value="MDOA008485-PA"/>
    <property type="gene ID" value="MDOA008485"/>
</dbReference>
<evidence type="ECO:0000256" key="3">
    <source>
        <dbReference type="SAM" id="Phobius"/>
    </source>
</evidence>
<dbReference type="RefSeq" id="XP_005183898.1">
    <property type="nucleotide sequence ID" value="XM_005183841.3"/>
</dbReference>
<keyword evidence="5" id="KW-1185">Reference proteome</keyword>
<dbReference type="KEGG" id="mde:101896013"/>
<dbReference type="AlphaFoldDB" id="A0A1I8MU81"/>
<evidence type="ECO:0000256" key="1">
    <source>
        <dbReference type="ARBA" id="ARBA00022685"/>
    </source>
</evidence>
<dbReference type="GeneID" id="101896013"/>
<dbReference type="InterPro" id="IPR036438">
    <property type="entry name" value="Insulin-like_sf"/>
</dbReference>
<dbReference type="PRINTS" id="PR00276">
    <property type="entry name" value="INSULINFAMLY"/>
</dbReference>
<keyword evidence="3" id="KW-1133">Transmembrane helix</keyword>
<dbReference type="GO" id="GO:0005576">
    <property type="term" value="C:extracellular region"/>
    <property type="evidence" value="ECO:0007669"/>
    <property type="project" value="UniProtKB-ARBA"/>
</dbReference>
<dbReference type="GO" id="GO:0005179">
    <property type="term" value="F:hormone activity"/>
    <property type="evidence" value="ECO:0007669"/>
    <property type="project" value="InterPro"/>
</dbReference>
<organism evidence="4">
    <name type="scientific">Musca domestica</name>
    <name type="common">House fly</name>
    <dbReference type="NCBI Taxonomy" id="7370"/>
    <lineage>
        <taxon>Eukaryota</taxon>
        <taxon>Metazoa</taxon>
        <taxon>Ecdysozoa</taxon>
        <taxon>Arthropoda</taxon>
        <taxon>Hexapoda</taxon>
        <taxon>Insecta</taxon>
        <taxon>Pterygota</taxon>
        <taxon>Neoptera</taxon>
        <taxon>Endopterygota</taxon>
        <taxon>Diptera</taxon>
        <taxon>Brachycera</taxon>
        <taxon>Muscomorpha</taxon>
        <taxon>Muscoidea</taxon>
        <taxon>Muscidae</taxon>
        <taxon>Musca</taxon>
    </lineage>
</organism>
<dbReference type="InterPro" id="IPR022352">
    <property type="entry name" value="Ins/IGF/rlx"/>
</dbReference>
<dbReference type="VEuPathDB" id="VectorBase:MDOMA2_010405"/>
<dbReference type="Proteomes" id="UP001652621">
    <property type="component" value="Unplaced"/>
</dbReference>
<evidence type="ECO:0000256" key="2">
    <source>
        <dbReference type="ARBA" id="ARBA00022729"/>
    </source>
</evidence>
<evidence type="ECO:0000313" key="4">
    <source>
        <dbReference type="EnsemblMetazoa" id="MDOA008485-PA"/>
    </source>
</evidence>
<dbReference type="SUPFAM" id="SSF56994">
    <property type="entry name" value="Insulin-like"/>
    <property type="match status" value="1"/>
</dbReference>
<reference evidence="4" key="1">
    <citation type="submission" date="2020-05" db="UniProtKB">
        <authorList>
            <consortium name="EnsemblMetazoa"/>
        </authorList>
    </citation>
    <scope>IDENTIFICATION</scope>
    <source>
        <strain evidence="4">Aabys</strain>
    </source>
</reference>
<gene>
    <name evidence="4" type="primary">101896013</name>
    <name evidence="6" type="synonym">LOC101896013</name>
</gene>
<accession>A0A1I8MU81</accession>
<dbReference type="VEuPathDB" id="VectorBase:MDOA008485"/>
<keyword evidence="2" id="KW-0732">Signal</keyword>
<feature type="transmembrane region" description="Helical" evidence="3">
    <location>
        <begin position="12"/>
        <end position="32"/>
    </location>
</feature>
<keyword evidence="1" id="KW-0165">Cleavage on pair of basic residues</keyword>
<dbReference type="OrthoDB" id="6330326at2759"/>
<proteinExistence type="predicted"/>
<dbReference type="STRING" id="7370.A0A1I8MU81"/>
<evidence type="ECO:0000313" key="5">
    <source>
        <dbReference type="Proteomes" id="UP001652621"/>
    </source>
</evidence>
<protein>
    <submittedName>
        <fullName evidence="6">LIRP isoform X1</fullName>
    </submittedName>
</protein>
<sequence>MTFSQCIISSRALSSTTIALLVIISFIVIISLPRPAHTQPLTTQTRQVPRQRYCSTSLFEAIRTICNGRYNSLSNVYPESFGNQNRASLLRRLLPDDDVIYRPSFGGPVHECCRRPCGYSELQSYCAD</sequence>
<keyword evidence="3" id="KW-0812">Transmembrane</keyword>
<name>A0A1I8MU81_MUSDO</name>
<evidence type="ECO:0000313" key="6">
    <source>
        <dbReference type="RefSeq" id="XP_005183898.1"/>
    </source>
</evidence>
<keyword evidence="3" id="KW-0472">Membrane</keyword>